<keyword evidence="3" id="KW-1185">Reference proteome</keyword>
<organism evidence="2 3">
    <name type="scientific">Paenibacillus hexagrammi</name>
    <dbReference type="NCBI Taxonomy" id="2908839"/>
    <lineage>
        <taxon>Bacteria</taxon>
        <taxon>Bacillati</taxon>
        <taxon>Bacillota</taxon>
        <taxon>Bacilli</taxon>
        <taxon>Bacillales</taxon>
        <taxon>Paenibacillaceae</taxon>
        <taxon>Paenibacillus</taxon>
    </lineage>
</organism>
<dbReference type="Pfam" id="PF07705">
    <property type="entry name" value="CARDB"/>
    <property type="match status" value="1"/>
</dbReference>
<dbReference type="InterPro" id="IPR013783">
    <property type="entry name" value="Ig-like_fold"/>
</dbReference>
<evidence type="ECO:0000313" key="3">
    <source>
        <dbReference type="Proteomes" id="UP001649230"/>
    </source>
</evidence>
<reference evidence="2 3" key="1">
    <citation type="journal article" date="2024" name="Int. J. Syst. Evol. Microbiol.">
        <title>Paenibacillus hexagrammi sp. nov., a novel bacterium isolated from the gut content of Hexagrammos agrammus.</title>
        <authorList>
            <person name="Jung H.K."/>
            <person name="Kim D.G."/>
            <person name="Zin H."/>
            <person name="Park J."/>
            <person name="Jung H."/>
            <person name="Kim Y.O."/>
            <person name="Kong H.J."/>
            <person name="Kim J.W."/>
            <person name="Kim Y.S."/>
        </authorList>
    </citation>
    <scope>NUCLEOTIDE SEQUENCE [LARGE SCALE GENOMIC DNA]</scope>
    <source>
        <strain evidence="2 3">YPD9-1</strain>
    </source>
</reference>
<dbReference type="Gene3D" id="2.60.120.560">
    <property type="entry name" value="Exo-inulinase, domain 1"/>
    <property type="match status" value="1"/>
</dbReference>
<dbReference type="InterPro" id="IPR011635">
    <property type="entry name" value="CARDB"/>
</dbReference>
<accession>A0ABY3STK4</accession>
<dbReference type="Gene3D" id="2.60.40.10">
    <property type="entry name" value="Immunoglobulins"/>
    <property type="match status" value="1"/>
</dbReference>
<evidence type="ECO:0000259" key="1">
    <source>
        <dbReference type="Pfam" id="PF07705"/>
    </source>
</evidence>
<dbReference type="Proteomes" id="UP001649230">
    <property type="component" value="Chromosome"/>
</dbReference>
<feature type="domain" description="CARDB" evidence="1">
    <location>
        <begin position="343"/>
        <end position="427"/>
    </location>
</feature>
<evidence type="ECO:0000313" key="2">
    <source>
        <dbReference type="EMBL" id="UJF36415.1"/>
    </source>
</evidence>
<name>A0ABY3STK4_9BACL</name>
<gene>
    <name evidence="2" type="ORF">L0M14_19470</name>
</gene>
<sequence length="2107" mass="233033">MKKCIRYISVLMLVILGAELDITQFLGEELVEVFAASPSTVTAPIDFPSDIAKHGSDGKYYSTNNYLSGGIVSITNVPEGNVIQRIWHHGEDVTPPAAIGVKDYIAPVNDTHTFAKRKVVSTDNTTGTRGYYAWYRYIPGGSQGLNWYADVFDKSGNPVKISCGPSNIGPAKFHRSSSAPTEDIKGYHMPKFPGCSSTDFGDDLQSLSLGAQRDSDRPFTTDDAVTIPDSAVYGVIATSADVNEDNAPIPGPNSQQGLVRSSSIPDSSIEVAPNTNDAGQYRVTFQQQFTEVTDKESTQEINTPPNGAKVITYYEAFKVDLQGYTNQYDGEVIVEYGPPPNVPNLVAISVTAPSCVEVNKTETYTFTLANSGGTDITTPFQAKVVIDGTTFKTYDYTGLAAGASKTENFTKNFGGTSGFNVAVIVDTVTGENNPSDNSKAITVTPKSTCAPAEIPPNIDGDFSIEKTTLPYGRSNTMLPVGVAVTGSKDGVACKMTQFGFIFEQDGIIRDYVDTKSSATTQGFSGPPYPGGMGEGQVNVKMKIVSSCGNEKIVGPKTFTITIPPNNNPPFGSPGWFARGNTNNYPDINEVVVGNYVDLGIIKDKSKTPEEPYDPEGDGFFPTWDFSGSTDPWIQNLGDSKNGYGFYEHDERFSNIKADVLGSHTVKMKLTDTRGSQSSWRSATINVVKPNPIAACEAPTQMKSNRPLAPSAINADKSRSPLGLTIDHSKDEWTNKQSTYSNTGSSDITVTVTLNKVYDSNGLASENTSSCNIIVHPDAPPFAKINAPALGIRGEEYEILNESTSPDGDTLTQTLWWYRYDANNDGTFNDVTENWVPVTGTMSKYIFNPGKVGKYKFKLRTIEEYGAYAEAESGVMDVINQAPEVSFDLSGNEPNPDSNLPTSYKASDILSNWTLVASNSNTLISKSPVYNWENDNEALTTGAGKGKEKQYPGINLLSNPSGPSEGQAYNSPLADNGFGKNGLSVYKAMTAPTPAYSQPLLLPVAEYEDGAPTGNYIPGSFVSGDTQIESDRTHLYFKTVGESYGSTFYALNKNKIGKISQTVDEDDKRSCSDCLSTYTYHYHWLDGNPYDYWLNYTNLPTDNLLQEKEVPYYSNGSQTSTVKVKENIEYSSVTQTFTEKTVYMTFAKNTPRSVSYSSGKNNYYYNTVWMVCTYNAMDGVLIGCFDRPGSNVTKATLNKGDHIVFLFDSQGSYSSNGFFGDSYAEVDRYGNVVDIADIPVNTNNPWISVTYEKKYQQYGGRVRSYDPPRYLTTSCHFNQYYTNNPYTDMEGNFYFYEEKVCTDSDGSIFKGTDWNYRNYPELEFGIYVAKYDKNFNLVWRARTGGNSLFFSGSFIHNWKDNLQNMIVNPMTRTLITKTLYTVPSGYTDDYSIINNTISMDTGAVWGWGSPQLEGMSFPMHPDGSGNLQSGTCAATIFNQCSNINTAVGRRIAGTVSHSSTGTDIRSEKPFSEYMGDGLLLSSYMYYSFMSGAPNNPPTGNTVYWIDKGPVAEAVPIIPRYQFGQFISPNAASDTEILFNFKTEQNKVDTEKFGFSFRMQDGMNRYAIEFDGSSMYLAKYVGGVRTVLASSVYNLQDSKSYNVKVRTMGNTLNVWVNKVNYFSDIVDNTYPIGGRYGPFSDKSFVTFSGMSTKPYAETAAWDSDYAILNEETGKAELKYDDVVMKDPENDPMAGSFSWTYTHTPMFIDNGELSSLSGQSFSSGQPVLDRVGRWDVTLQAMDDPYPLPMYKFPNMTFDPYRKASNTFKKSIIVHRRPIAEFTLNMESDGSVTWKDTSYDPDRYNAATSHYEPGYVISRGIVERRYWYIAPDGTSSNTQLTRVTDSGTYIVGLQVKDEFGAWSWQAVNTLDVGLKPNHLPQAVLTFPDGSHDTPSYLQPGTYATIQWAQTDMDLDTTYTAYEVMYSSCYISGWSGQETCSDQSYSQTFSTKQEAWSWFAEYRINGSASEKWKVKVRVKDEVAWSPWSNEGWLGSQRPPTVELTYPTGTYETPTQVAVTKPTITWNQQDEDTGRISYQQIRLWSEDNRVLASADISVPAANRTKLSDSWTVNVDLPVGSKVKVQVRVMNEQSVWSDWSQLGWMVRVVPVQSA</sequence>
<dbReference type="RefSeq" id="WP_235122965.1">
    <property type="nucleotide sequence ID" value="NZ_CP090978.1"/>
</dbReference>
<proteinExistence type="predicted"/>
<dbReference type="EMBL" id="CP090978">
    <property type="protein sequence ID" value="UJF36415.1"/>
    <property type="molecule type" value="Genomic_DNA"/>
</dbReference>
<protein>
    <recommendedName>
        <fullName evidence="1">CARDB domain-containing protein</fullName>
    </recommendedName>
</protein>